<dbReference type="InterPro" id="IPR013783">
    <property type="entry name" value="Ig-like_fold"/>
</dbReference>
<dbReference type="PANTHER" id="PTHR30251">
    <property type="entry name" value="PILUS ASSEMBLY CHAPERONE"/>
    <property type="match status" value="1"/>
</dbReference>
<dbReference type="SUPFAM" id="SSF49354">
    <property type="entry name" value="PapD-like"/>
    <property type="match status" value="1"/>
</dbReference>
<keyword evidence="4 8" id="KW-0732">Signal</keyword>
<dbReference type="InterPro" id="IPR008962">
    <property type="entry name" value="PapD-like_sf"/>
</dbReference>
<comment type="similarity">
    <text evidence="2 7">Belongs to the periplasmic pilus chaperone family.</text>
</comment>
<sequence>MDVFNAYKKKMVACVALLVSLVSTVSFAGGVGLGATRVVYPADSKQVSLSVSNTDKNNVYLLQSWIDTAEGGVTQDFMMTPPLFVIKQATESAPAENTLRLVYAGPPLAQDRETLFWVNVKAIPSTKRDADDGQSKLRLAVVSRVKLFYRPKALVNGLQDSASKVEVKRVGNTLAINNPTPYFISLIKVSVGEHVLDNTMVAPYEQGKVRVPENAKGEIHYSFVNDYGALIKLK</sequence>
<gene>
    <name evidence="11" type="ORF">FXO26_26150</name>
</gene>
<dbReference type="Pfam" id="PF02753">
    <property type="entry name" value="PapD_C"/>
    <property type="match status" value="1"/>
</dbReference>
<dbReference type="InterPro" id="IPR018046">
    <property type="entry name" value="Pili_assmbl_chaperone_CS"/>
</dbReference>
<evidence type="ECO:0000256" key="7">
    <source>
        <dbReference type="RuleBase" id="RU003918"/>
    </source>
</evidence>
<dbReference type="RefSeq" id="WP_080751096.1">
    <property type="nucleotide sequence ID" value="NZ_VSRO01000017.1"/>
</dbReference>
<feature type="domain" description="Pili assembly chaperone N-terminal" evidence="9">
    <location>
        <begin position="30"/>
        <end position="154"/>
    </location>
</feature>
<reference evidence="11 12" key="1">
    <citation type="submission" date="2019-08" db="EMBL/GenBank/DDBJ databases">
        <title>Subclass B2 metallo-beta lactamase from Pseudomonas synxantha.</title>
        <authorList>
            <person name="Poirel L."/>
            <person name="Palmieri M."/>
            <person name="Masseron A."/>
            <person name="Perreten V."/>
            <person name="Nordman P."/>
        </authorList>
    </citation>
    <scope>NUCLEOTIDE SEQUENCE [LARGE SCALE GENOMIC DNA]</scope>
    <source>
        <strain evidence="11 12">MCP106</strain>
    </source>
</reference>
<accession>A0A5D3G1B4</accession>
<dbReference type="SUPFAM" id="SSF49584">
    <property type="entry name" value="Periplasmic chaperone C-domain"/>
    <property type="match status" value="1"/>
</dbReference>
<evidence type="ECO:0000256" key="3">
    <source>
        <dbReference type="ARBA" id="ARBA00022558"/>
    </source>
</evidence>
<dbReference type="InterPro" id="IPR050643">
    <property type="entry name" value="Periplasmic_pilus_chap"/>
</dbReference>
<name>A0A5D3G1B4_9PSED</name>
<evidence type="ECO:0000256" key="4">
    <source>
        <dbReference type="ARBA" id="ARBA00022729"/>
    </source>
</evidence>
<dbReference type="EMBL" id="VSRO01000017">
    <property type="protein sequence ID" value="TYK54777.1"/>
    <property type="molecule type" value="Genomic_DNA"/>
</dbReference>
<reference evidence="11 12" key="2">
    <citation type="submission" date="2019-08" db="EMBL/GenBank/DDBJ databases">
        <authorList>
            <person name="Brilhante M."/>
            <person name="Perreten V."/>
        </authorList>
    </citation>
    <scope>NUCLEOTIDE SEQUENCE [LARGE SCALE GENOMIC DNA]</scope>
    <source>
        <strain evidence="11 12">MCP106</strain>
    </source>
</reference>
<dbReference type="InterPro" id="IPR016148">
    <property type="entry name" value="Pili_assmbl_chaperone_C"/>
</dbReference>
<proteinExistence type="inferred from homology"/>
<evidence type="ECO:0000256" key="2">
    <source>
        <dbReference type="ARBA" id="ARBA00007399"/>
    </source>
</evidence>
<evidence type="ECO:0000256" key="6">
    <source>
        <dbReference type="ARBA" id="ARBA00023186"/>
    </source>
</evidence>
<dbReference type="Proteomes" id="UP000324029">
    <property type="component" value="Unassembled WGS sequence"/>
</dbReference>
<evidence type="ECO:0000256" key="8">
    <source>
        <dbReference type="SAM" id="SignalP"/>
    </source>
</evidence>
<protein>
    <submittedName>
        <fullName evidence="11">Fimbria/pilus periplasmic chaperone</fullName>
    </submittedName>
</protein>
<dbReference type="Pfam" id="PF00345">
    <property type="entry name" value="PapD_N"/>
    <property type="match status" value="1"/>
</dbReference>
<evidence type="ECO:0000259" key="9">
    <source>
        <dbReference type="Pfam" id="PF00345"/>
    </source>
</evidence>
<dbReference type="GO" id="GO:0071555">
    <property type="term" value="P:cell wall organization"/>
    <property type="evidence" value="ECO:0007669"/>
    <property type="project" value="InterPro"/>
</dbReference>
<comment type="caution">
    <text evidence="11">The sequence shown here is derived from an EMBL/GenBank/DDBJ whole genome shotgun (WGS) entry which is preliminary data.</text>
</comment>
<dbReference type="GO" id="GO:0030288">
    <property type="term" value="C:outer membrane-bounded periplasmic space"/>
    <property type="evidence" value="ECO:0007669"/>
    <property type="project" value="InterPro"/>
</dbReference>
<keyword evidence="3" id="KW-1029">Fimbrium biogenesis</keyword>
<feature type="chain" id="PRO_5022824624" evidence="8">
    <location>
        <begin position="29"/>
        <end position="234"/>
    </location>
</feature>
<feature type="domain" description="Pili assembly chaperone C-terminal" evidence="10">
    <location>
        <begin position="176"/>
        <end position="230"/>
    </location>
</feature>
<dbReference type="InterPro" id="IPR001829">
    <property type="entry name" value="Pili_assmbl_chaperone_bac"/>
</dbReference>
<dbReference type="FunFam" id="2.60.40.10:FF:000458">
    <property type="entry name" value="Molecular chaperone FimC"/>
    <property type="match status" value="1"/>
</dbReference>
<evidence type="ECO:0000313" key="11">
    <source>
        <dbReference type="EMBL" id="TYK54777.1"/>
    </source>
</evidence>
<organism evidence="11 12">
    <name type="scientific">Pseudomonas synxantha</name>
    <dbReference type="NCBI Taxonomy" id="47883"/>
    <lineage>
        <taxon>Bacteria</taxon>
        <taxon>Pseudomonadati</taxon>
        <taxon>Pseudomonadota</taxon>
        <taxon>Gammaproteobacteria</taxon>
        <taxon>Pseudomonadales</taxon>
        <taxon>Pseudomonadaceae</taxon>
        <taxon>Pseudomonas</taxon>
    </lineage>
</organism>
<dbReference type="InterPro" id="IPR036316">
    <property type="entry name" value="Pili_assmbl_chap_C_dom_sf"/>
</dbReference>
<dbReference type="PROSITE" id="PS00635">
    <property type="entry name" value="PILI_CHAPERONE"/>
    <property type="match status" value="1"/>
</dbReference>
<dbReference type="PRINTS" id="PR00969">
    <property type="entry name" value="CHAPERONPILI"/>
</dbReference>
<evidence type="ECO:0000313" key="12">
    <source>
        <dbReference type="Proteomes" id="UP000324029"/>
    </source>
</evidence>
<keyword evidence="6 7" id="KW-0143">Chaperone</keyword>
<comment type="subcellular location">
    <subcellularLocation>
        <location evidence="1 7">Periplasm</location>
    </subcellularLocation>
</comment>
<evidence type="ECO:0000256" key="1">
    <source>
        <dbReference type="ARBA" id="ARBA00004418"/>
    </source>
</evidence>
<evidence type="ECO:0000259" key="10">
    <source>
        <dbReference type="Pfam" id="PF02753"/>
    </source>
</evidence>
<dbReference type="PANTHER" id="PTHR30251:SF11">
    <property type="entry name" value="CHAPERONE PROTEIN FIMC-RELATED"/>
    <property type="match status" value="1"/>
</dbReference>
<dbReference type="Gene3D" id="2.60.40.10">
    <property type="entry name" value="Immunoglobulins"/>
    <property type="match status" value="2"/>
</dbReference>
<dbReference type="InterPro" id="IPR016147">
    <property type="entry name" value="Pili_assmbl_chaperone_N"/>
</dbReference>
<feature type="signal peptide" evidence="8">
    <location>
        <begin position="1"/>
        <end position="28"/>
    </location>
</feature>
<evidence type="ECO:0000256" key="5">
    <source>
        <dbReference type="ARBA" id="ARBA00022764"/>
    </source>
</evidence>
<dbReference type="AlphaFoldDB" id="A0A5D3G1B4"/>
<keyword evidence="5" id="KW-0574">Periplasm</keyword>